<protein>
    <recommendedName>
        <fullName evidence="3 9">Gluconokinase</fullName>
        <ecNumber evidence="3 9">2.7.1.12</ecNumber>
    </recommendedName>
</protein>
<evidence type="ECO:0000256" key="7">
    <source>
        <dbReference type="ARBA" id="ARBA00022840"/>
    </source>
</evidence>
<dbReference type="OrthoDB" id="1925129at2759"/>
<dbReference type="PANTHER" id="PTHR35508:SF1">
    <property type="entry name" value="VOLTAGE-DEPENDENT L-TYPE CALCIUM CHANNEL SUBUNIT"/>
    <property type="match status" value="1"/>
</dbReference>
<dbReference type="InterPro" id="IPR006001">
    <property type="entry name" value="Therm_gnt_kin"/>
</dbReference>
<proteinExistence type="inferred from homology"/>
<dbReference type="UniPathway" id="UPA00792"/>
<dbReference type="CDD" id="cd02021">
    <property type="entry name" value="GntK"/>
    <property type="match status" value="1"/>
</dbReference>
<reference evidence="11 12" key="1">
    <citation type="submission" date="2015-01" db="EMBL/GenBank/DDBJ databases">
        <title>Genome of allotetraploid Gossypium barbadense reveals genomic plasticity and fiber elongation in cotton evolution.</title>
        <authorList>
            <person name="Chen X."/>
            <person name="Liu X."/>
            <person name="Zhao B."/>
            <person name="Zheng H."/>
            <person name="Hu Y."/>
            <person name="Lu G."/>
            <person name="Yang C."/>
            <person name="Chen J."/>
            <person name="Shan C."/>
            <person name="Zhang L."/>
            <person name="Zhou Y."/>
            <person name="Wang L."/>
            <person name="Guo W."/>
            <person name="Bai Y."/>
            <person name="Ruan J."/>
            <person name="Shangguan X."/>
            <person name="Mao Y."/>
            <person name="Jiang J."/>
            <person name="Zhu Y."/>
            <person name="Lei J."/>
            <person name="Kang H."/>
            <person name="Chen S."/>
            <person name="He X."/>
            <person name="Wang R."/>
            <person name="Wang Y."/>
            <person name="Chen J."/>
            <person name="Wang L."/>
            <person name="Yu S."/>
            <person name="Wang B."/>
            <person name="Wei J."/>
            <person name="Song S."/>
            <person name="Lu X."/>
            <person name="Gao Z."/>
            <person name="Gu W."/>
            <person name="Deng X."/>
            <person name="Ma D."/>
            <person name="Wang S."/>
            <person name="Liang W."/>
            <person name="Fang L."/>
            <person name="Cai C."/>
            <person name="Zhu X."/>
            <person name="Zhou B."/>
            <person name="Zhang Y."/>
            <person name="Chen Z."/>
            <person name="Xu S."/>
            <person name="Zhu R."/>
            <person name="Wang S."/>
            <person name="Zhang T."/>
            <person name="Zhao G."/>
        </authorList>
    </citation>
    <scope>NUCLEOTIDE SEQUENCE [LARGE SCALE GENOMIC DNA]</scope>
    <source>
        <strain evidence="12">cv. Xinhai21</strain>
        <tissue evidence="11">Leaf</tissue>
    </source>
</reference>
<keyword evidence="7 9" id="KW-0067">ATP-binding</keyword>
<evidence type="ECO:0000256" key="9">
    <source>
        <dbReference type="RuleBase" id="RU363066"/>
    </source>
</evidence>
<keyword evidence="10" id="KW-0812">Transmembrane</keyword>
<evidence type="ECO:0000256" key="6">
    <source>
        <dbReference type="ARBA" id="ARBA00022777"/>
    </source>
</evidence>
<keyword evidence="10" id="KW-0472">Membrane</keyword>
<dbReference type="InterPro" id="IPR027417">
    <property type="entry name" value="P-loop_NTPase"/>
</dbReference>
<evidence type="ECO:0000256" key="3">
    <source>
        <dbReference type="ARBA" id="ARBA00012054"/>
    </source>
</evidence>
<sequence>MLAKVLNCSFLDADDFHPLSNKEKMSQGIPLSDEDRIPWLETLQGVLKDKLDNGKTVILGCSSLQKHYREILRSADADYVHGSYASRVQFVLLDAKADVLAARLEKRAAEGKHFMPATLLQSQLESLNIDEVNNSKSAMADQTNGVTLNENQRVHNEETLYDVLHRSVSMILPDASSTESAPLLQRIKISVSENGPRLGEASRNTGQTLLRWTRRGSPLRALLVISIGSVAFLALTGLLIFMLIFLVATVNAIIVSLLISLAAAGGFLFFSLACVTAIYIGAMSIAAFVISIATISAIFAAMITAGWVGFFWAIWLGTRKSVGFAKQSLSKTGSVLSAYSSAEHARID</sequence>
<keyword evidence="4 9" id="KW-0808">Transferase</keyword>
<evidence type="ECO:0000256" key="8">
    <source>
        <dbReference type="ARBA" id="ARBA00048090"/>
    </source>
</evidence>
<dbReference type="Gene3D" id="3.40.50.300">
    <property type="entry name" value="P-loop containing nucleotide triphosphate hydrolases"/>
    <property type="match status" value="1"/>
</dbReference>
<dbReference type="PANTHER" id="PTHR35508">
    <property type="entry name" value="VOLTAGE-DEPENDENT L-TYPE CALCIUM CHANNEL SUBUNIT"/>
    <property type="match status" value="1"/>
</dbReference>
<dbReference type="GO" id="GO:0046316">
    <property type="term" value="F:gluconokinase activity"/>
    <property type="evidence" value="ECO:0007669"/>
    <property type="project" value="UniProtKB-EC"/>
</dbReference>
<evidence type="ECO:0000313" key="12">
    <source>
        <dbReference type="Proteomes" id="UP000239757"/>
    </source>
</evidence>
<keyword evidence="10" id="KW-1133">Transmembrane helix</keyword>
<dbReference type="Proteomes" id="UP000239757">
    <property type="component" value="Unassembled WGS sequence"/>
</dbReference>
<organism evidence="11 12">
    <name type="scientific">Gossypium barbadense</name>
    <name type="common">Sea Island cotton</name>
    <name type="synonym">Hibiscus barbadensis</name>
    <dbReference type="NCBI Taxonomy" id="3634"/>
    <lineage>
        <taxon>Eukaryota</taxon>
        <taxon>Viridiplantae</taxon>
        <taxon>Streptophyta</taxon>
        <taxon>Embryophyta</taxon>
        <taxon>Tracheophyta</taxon>
        <taxon>Spermatophyta</taxon>
        <taxon>Magnoliopsida</taxon>
        <taxon>eudicotyledons</taxon>
        <taxon>Gunneridae</taxon>
        <taxon>Pentapetalae</taxon>
        <taxon>rosids</taxon>
        <taxon>malvids</taxon>
        <taxon>Malvales</taxon>
        <taxon>Malvaceae</taxon>
        <taxon>Malvoideae</taxon>
        <taxon>Gossypium</taxon>
    </lineage>
</organism>
<dbReference type="EMBL" id="KZ668868">
    <property type="protein sequence ID" value="PPR86746.1"/>
    <property type="molecule type" value="Genomic_DNA"/>
</dbReference>
<dbReference type="GO" id="GO:0005975">
    <property type="term" value="P:carbohydrate metabolic process"/>
    <property type="evidence" value="ECO:0007669"/>
    <property type="project" value="InterPro"/>
</dbReference>
<dbReference type="GO" id="GO:0005524">
    <property type="term" value="F:ATP binding"/>
    <property type="evidence" value="ECO:0007669"/>
    <property type="project" value="UniProtKB-KW"/>
</dbReference>
<evidence type="ECO:0000256" key="4">
    <source>
        <dbReference type="ARBA" id="ARBA00022679"/>
    </source>
</evidence>
<name>A0A2P5W6L4_GOSBA</name>
<keyword evidence="5 9" id="KW-0547">Nucleotide-binding</keyword>
<dbReference type="EC" id="2.7.1.12" evidence="3 9"/>
<comment type="catalytic activity">
    <reaction evidence="8 9">
        <text>D-gluconate + ATP = 6-phospho-D-gluconate + ADP + H(+)</text>
        <dbReference type="Rhea" id="RHEA:19433"/>
        <dbReference type="ChEBI" id="CHEBI:15378"/>
        <dbReference type="ChEBI" id="CHEBI:18391"/>
        <dbReference type="ChEBI" id="CHEBI:30616"/>
        <dbReference type="ChEBI" id="CHEBI:58759"/>
        <dbReference type="ChEBI" id="CHEBI:456216"/>
        <dbReference type="EC" id="2.7.1.12"/>
    </reaction>
</comment>
<evidence type="ECO:0000256" key="5">
    <source>
        <dbReference type="ARBA" id="ARBA00022741"/>
    </source>
</evidence>
<evidence type="ECO:0000313" key="11">
    <source>
        <dbReference type="EMBL" id="PPR86746.1"/>
    </source>
</evidence>
<keyword evidence="6 9" id="KW-0418">Kinase</keyword>
<dbReference type="SUPFAM" id="SSF52540">
    <property type="entry name" value="P-loop containing nucleoside triphosphate hydrolases"/>
    <property type="match status" value="1"/>
</dbReference>
<accession>A0A2P5W6L4</accession>
<evidence type="ECO:0000256" key="2">
    <source>
        <dbReference type="ARBA" id="ARBA00008420"/>
    </source>
</evidence>
<feature type="transmembrane region" description="Helical" evidence="10">
    <location>
        <begin position="253"/>
        <end position="280"/>
    </location>
</feature>
<dbReference type="AlphaFoldDB" id="A0A2P5W6L4"/>
<comment type="pathway">
    <text evidence="1 9">Carbohydrate acid metabolism; D-gluconate degradation.</text>
</comment>
<evidence type="ECO:0000256" key="10">
    <source>
        <dbReference type="SAM" id="Phobius"/>
    </source>
</evidence>
<comment type="similarity">
    <text evidence="2 9">Belongs to the gluconokinase GntK/GntV family.</text>
</comment>
<evidence type="ECO:0000256" key="1">
    <source>
        <dbReference type="ARBA" id="ARBA00004875"/>
    </source>
</evidence>
<gene>
    <name evidence="11" type="ORF">GOBAR_AA33941</name>
</gene>
<feature type="transmembrane region" description="Helical" evidence="10">
    <location>
        <begin position="221"/>
        <end position="247"/>
    </location>
</feature>
<dbReference type="NCBIfam" id="TIGR01313">
    <property type="entry name" value="therm_gnt_kin"/>
    <property type="match status" value="1"/>
</dbReference>
<feature type="transmembrane region" description="Helical" evidence="10">
    <location>
        <begin position="287"/>
        <end position="315"/>
    </location>
</feature>